<organism evidence="1 2">
    <name type="scientific">Schizopora paradoxa</name>
    <dbReference type="NCBI Taxonomy" id="27342"/>
    <lineage>
        <taxon>Eukaryota</taxon>
        <taxon>Fungi</taxon>
        <taxon>Dikarya</taxon>
        <taxon>Basidiomycota</taxon>
        <taxon>Agaricomycotina</taxon>
        <taxon>Agaricomycetes</taxon>
        <taxon>Hymenochaetales</taxon>
        <taxon>Schizoporaceae</taxon>
        <taxon>Schizopora</taxon>
    </lineage>
</organism>
<evidence type="ECO:0000313" key="1">
    <source>
        <dbReference type="EMBL" id="KLO11232.1"/>
    </source>
</evidence>
<reference evidence="1 2" key="1">
    <citation type="submission" date="2015-04" db="EMBL/GenBank/DDBJ databases">
        <title>Complete genome sequence of Schizopora paradoxa KUC8140, a cosmopolitan wood degrader in East Asia.</title>
        <authorList>
            <consortium name="DOE Joint Genome Institute"/>
            <person name="Min B."/>
            <person name="Park H."/>
            <person name="Jang Y."/>
            <person name="Kim J.-J."/>
            <person name="Kim K.H."/>
            <person name="Pangilinan J."/>
            <person name="Lipzen A."/>
            <person name="Riley R."/>
            <person name="Grigoriev I.V."/>
            <person name="Spatafora J.W."/>
            <person name="Choi I.-G."/>
        </authorList>
    </citation>
    <scope>NUCLEOTIDE SEQUENCE [LARGE SCALE GENOMIC DNA]</scope>
    <source>
        <strain evidence="1 2">KUC8140</strain>
    </source>
</reference>
<dbReference type="EMBL" id="KQ086005">
    <property type="protein sequence ID" value="KLO11232.1"/>
    <property type="molecule type" value="Genomic_DNA"/>
</dbReference>
<proteinExistence type="predicted"/>
<dbReference type="AlphaFoldDB" id="A0A0H2RHX3"/>
<sequence>MVLITINGTLAPWCFFIIVIAMKVSFCASYCGAAEVREGGEPPQAMRLVDHSYIRSCTCPSS</sequence>
<gene>
    <name evidence="1" type="ORF">SCHPADRAFT_480600</name>
</gene>
<protein>
    <submittedName>
        <fullName evidence="1">Uncharacterized protein</fullName>
    </submittedName>
</protein>
<evidence type="ECO:0000313" key="2">
    <source>
        <dbReference type="Proteomes" id="UP000053477"/>
    </source>
</evidence>
<name>A0A0H2RHX3_9AGAM</name>
<dbReference type="InParanoid" id="A0A0H2RHX3"/>
<accession>A0A0H2RHX3</accession>
<keyword evidence="2" id="KW-1185">Reference proteome</keyword>
<dbReference type="Proteomes" id="UP000053477">
    <property type="component" value="Unassembled WGS sequence"/>
</dbReference>